<keyword evidence="1" id="KW-0472">Membrane</keyword>
<dbReference type="PANTHER" id="PTHR39470">
    <property type="entry name" value="CHROMOSOME 10, WHOLE GENOME SHOTGUN SEQUENCE"/>
    <property type="match status" value="1"/>
</dbReference>
<keyword evidence="3" id="KW-1185">Reference proteome</keyword>
<proteinExistence type="predicted"/>
<feature type="transmembrane region" description="Helical" evidence="1">
    <location>
        <begin position="68"/>
        <end position="87"/>
    </location>
</feature>
<evidence type="ECO:0000313" key="3">
    <source>
        <dbReference type="Proteomes" id="UP000765509"/>
    </source>
</evidence>
<feature type="transmembrane region" description="Helical" evidence="1">
    <location>
        <begin position="254"/>
        <end position="273"/>
    </location>
</feature>
<dbReference type="OrthoDB" id="4218123at2759"/>
<feature type="transmembrane region" description="Helical" evidence="1">
    <location>
        <begin position="176"/>
        <end position="198"/>
    </location>
</feature>
<reference evidence="2" key="1">
    <citation type="submission" date="2021-03" db="EMBL/GenBank/DDBJ databases">
        <title>Draft genome sequence of rust myrtle Austropuccinia psidii MF-1, a brazilian biotype.</title>
        <authorList>
            <person name="Quecine M.C."/>
            <person name="Pachon D.M.R."/>
            <person name="Bonatelli M.L."/>
            <person name="Correr F.H."/>
            <person name="Franceschini L.M."/>
            <person name="Leite T.F."/>
            <person name="Margarido G.R.A."/>
            <person name="Almeida C.A."/>
            <person name="Ferrarezi J.A."/>
            <person name="Labate C.A."/>
        </authorList>
    </citation>
    <scope>NUCLEOTIDE SEQUENCE</scope>
    <source>
        <strain evidence="2">MF-1</strain>
    </source>
</reference>
<accession>A0A9Q3EZE1</accession>
<sequence length="380" mass="43063">MMTQFLGLSLTTWQTLLIIGFPFIYASFSRLKTLLKCVRNPVSKSQPQSDSALSTQAPSSPPASRWIWRFRSFFALGQIVVLLLHLFTSNPSLQNPFTLTKLNLAATPTSLSAALGRYYRARGLNKTPIEQQRLLQRLNSLDSRLLFATIGSDSLLYCSWCRTPNSKEPSYIADHLIYTLTRLAIKYAFLITSLGFLTTGASKANSKRRLWRIRLSTAAIIYFSFEICFFSFIAVIPSAIIAMDQSRMLWDSMFGIRILMFIILHIIAWWSVITEPEENHLSVVAQLGLGIALASAELDTLVNRLRLAALQRSTIMRDQVHRNQTNAFWENAEHQAKLAARSQAIKNLKDSMGLGQVNHSNRDQFKDWIQLSYPNITPPQ</sequence>
<evidence type="ECO:0000256" key="1">
    <source>
        <dbReference type="SAM" id="Phobius"/>
    </source>
</evidence>
<comment type="caution">
    <text evidence="2">The sequence shown here is derived from an EMBL/GenBank/DDBJ whole genome shotgun (WGS) entry which is preliminary data.</text>
</comment>
<organism evidence="2 3">
    <name type="scientific">Austropuccinia psidii MF-1</name>
    <dbReference type="NCBI Taxonomy" id="1389203"/>
    <lineage>
        <taxon>Eukaryota</taxon>
        <taxon>Fungi</taxon>
        <taxon>Dikarya</taxon>
        <taxon>Basidiomycota</taxon>
        <taxon>Pucciniomycotina</taxon>
        <taxon>Pucciniomycetes</taxon>
        <taxon>Pucciniales</taxon>
        <taxon>Sphaerophragmiaceae</taxon>
        <taxon>Austropuccinia</taxon>
    </lineage>
</organism>
<name>A0A9Q3EZE1_9BASI</name>
<protein>
    <submittedName>
        <fullName evidence="2">Uncharacterized protein</fullName>
    </submittedName>
</protein>
<keyword evidence="1" id="KW-0812">Transmembrane</keyword>
<dbReference type="AlphaFoldDB" id="A0A9Q3EZE1"/>
<dbReference type="EMBL" id="AVOT02033677">
    <property type="protein sequence ID" value="MBW0527616.1"/>
    <property type="molecule type" value="Genomic_DNA"/>
</dbReference>
<keyword evidence="1" id="KW-1133">Transmembrane helix</keyword>
<evidence type="ECO:0000313" key="2">
    <source>
        <dbReference type="EMBL" id="MBW0527616.1"/>
    </source>
</evidence>
<feature type="transmembrane region" description="Helical" evidence="1">
    <location>
        <begin position="219"/>
        <end position="242"/>
    </location>
</feature>
<dbReference type="Proteomes" id="UP000765509">
    <property type="component" value="Unassembled WGS sequence"/>
</dbReference>
<gene>
    <name evidence="2" type="ORF">O181_067331</name>
</gene>
<dbReference type="PANTHER" id="PTHR39470:SF1">
    <property type="entry name" value="CHORISMATE SYNTHASE PROTEIN"/>
    <property type="match status" value="1"/>
</dbReference>
<feature type="transmembrane region" description="Helical" evidence="1">
    <location>
        <begin position="6"/>
        <end position="26"/>
    </location>
</feature>